<name>A0A7D5KXC6_9EURY</name>
<sequence>MLKEDGDITWPYHAGLTAFPLQIAIKNDMPLQIFGEGQTPPEELQLDDLDALPEVSSETIENRLHGQRPKKCSTILTSM</sequence>
<evidence type="ECO:0000313" key="2">
    <source>
        <dbReference type="Proteomes" id="UP000509241"/>
    </source>
</evidence>
<proteinExistence type="predicted"/>
<dbReference type="GeneID" id="56033318"/>
<evidence type="ECO:0000313" key="1">
    <source>
        <dbReference type="EMBL" id="QLG48882.1"/>
    </source>
</evidence>
<dbReference type="RefSeq" id="WP_179260618.1">
    <property type="nucleotide sequence ID" value="NZ_CP058601.1"/>
</dbReference>
<dbReference type="AlphaFoldDB" id="A0A7D5KXC6"/>
<keyword evidence="2" id="KW-1185">Reference proteome</keyword>
<reference evidence="1 2" key="1">
    <citation type="submission" date="2020-07" db="EMBL/GenBank/DDBJ databases">
        <authorList>
            <person name="Cui H."/>
        </authorList>
    </citation>
    <scope>NUCLEOTIDE SEQUENCE [LARGE SCALE GENOMIC DNA]</scope>
    <source>
        <strain evidence="1 2">YPL8</strain>
    </source>
</reference>
<dbReference type="Proteomes" id="UP000509241">
    <property type="component" value="Chromosome"/>
</dbReference>
<dbReference type="KEGG" id="haly:HYG82_08465"/>
<protein>
    <submittedName>
        <fullName evidence="1">Uncharacterized protein</fullName>
    </submittedName>
</protein>
<organism evidence="1 2">
    <name type="scientific">Natrinema halophilum</name>
    <dbReference type="NCBI Taxonomy" id="1699371"/>
    <lineage>
        <taxon>Archaea</taxon>
        <taxon>Methanobacteriati</taxon>
        <taxon>Methanobacteriota</taxon>
        <taxon>Stenosarchaea group</taxon>
        <taxon>Halobacteria</taxon>
        <taxon>Halobacteriales</taxon>
        <taxon>Natrialbaceae</taxon>
        <taxon>Natrinema</taxon>
    </lineage>
</organism>
<accession>A0A7D5KXC6</accession>
<dbReference type="EMBL" id="CP058601">
    <property type="protein sequence ID" value="QLG48882.1"/>
    <property type="molecule type" value="Genomic_DNA"/>
</dbReference>
<gene>
    <name evidence="1" type="ORF">HYG82_08465</name>
</gene>